<evidence type="ECO:0000313" key="2">
    <source>
        <dbReference type="EMBL" id="CAF0951278.1"/>
    </source>
</evidence>
<dbReference type="InterPro" id="IPR037293">
    <property type="entry name" value="Gal_Oxidase_central_sf"/>
</dbReference>
<dbReference type="Gene3D" id="2.120.10.80">
    <property type="entry name" value="Kelch-type beta propeller"/>
    <property type="match status" value="2"/>
</dbReference>
<evidence type="ECO:0008006" key="4">
    <source>
        <dbReference type="Google" id="ProtNLM"/>
    </source>
</evidence>
<dbReference type="SUPFAM" id="SSF50965">
    <property type="entry name" value="Galactose oxidase, central domain"/>
    <property type="match status" value="2"/>
</dbReference>
<organism evidence="2 3">
    <name type="scientific">Adineta steineri</name>
    <dbReference type="NCBI Taxonomy" id="433720"/>
    <lineage>
        <taxon>Eukaryota</taxon>
        <taxon>Metazoa</taxon>
        <taxon>Spiralia</taxon>
        <taxon>Gnathifera</taxon>
        <taxon>Rotifera</taxon>
        <taxon>Eurotatoria</taxon>
        <taxon>Bdelloidea</taxon>
        <taxon>Adinetida</taxon>
        <taxon>Adinetidae</taxon>
        <taxon>Adineta</taxon>
    </lineage>
</organism>
<dbReference type="Proteomes" id="UP000663845">
    <property type="component" value="Unassembled WGS sequence"/>
</dbReference>
<evidence type="ECO:0000256" key="1">
    <source>
        <dbReference type="ARBA" id="ARBA00022441"/>
    </source>
</evidence>
<comment type="caution">
    <text evidence="2">The sequence shown here is derived from an EMBL/GenBank/DDBJ whole genome shotgun (WGS) entry which is preliminary data.</text>
</comment>
<reference evidence="2" key="1">
    <citation type="submission" date="2021-02" db="EMBL/GenBank/DDBJ databases">
        <authorList>
            <person name="Nowell W R."/>
        </authorList>
    </citation>
    <scope>NUCLEOTIDE SEQUENCE</scope>
</reference>
<dbReference type="InterPro" id="IPR011043">
    <property type="entry name" value="Gal_Oxase/kelch_b-propeller"/>
</dbReference>
<dbReference type="EMBL" id="CAJNOG010000106">
    <property type="protein sequence ID" value="CAF0951278.1"/>
    <property type="molecule type" value="Genomic_DNA"/>
</dbReference>
<sequence length="638" mass="69164">MNCESIPSVTSFEHLSNELIYEIFDYLDFYSIHKSFLNLNIRFYNLINSSTLPIKINLSSISKSNFQLYYEHIIIPYQNRITLLQLSNRFIPDLFSVPFNNMIQLQTLVLKNIESDFLENIFTDSLCLPSLSSLIIKPIDTLLNTNNLYRQIFRLPALKYCNVTFNEAIAFDPLPFATNKEFSPIEIFLINHDCRIDQLNAILSYFTLSSSSHSAWNSTSNCSLQQCNVNSNNNNSCLSSSTPCFDYRTINNISYCAPAILCSILEECKNVTQTCSSNNSICIINSCCSSQAVCLPFLATFMCKTGWISTSNMTNVRAGHTASILSNGKLLVTGGVDNSSALNSAQLYDSSTGTWTTTGNITNARYEHTASVLSNGNILVTGGHGNSGALNSAELYNPSTSTWTTTGNMNNARDWHTASVLSNGKVLVTGGGNGVSVLDGAELYDSSTGIWTTTGNMNNARYYHTASVLSNGLVLVTGGWNGSVGYLNSAELYDPLAGTWTTTGNMTNARFYHTASLLSNGKVLVTGGDNGVSVLNSAELYDPSTGTWAATSNMTNARSDHTASVLSNGKILVTGGYVNTTIILNSAELYDPSTGTWTTTGNMNNARSDHTASVLSNGLVLVTGGWNGATVLNSAELY</sequence>
<evidence type="ECO:0000313" key="3">
    <source>
        <dbReference type="Proteomes" id="UP000663845"/>
    </source>
</evidence>
<dbReference type="PANTHER" id="PTHR45632:SF26">
    <property type="entry name" value="BTB DOMAIN-CONTAINING PROTEIN"/>
    <property type="match status" value="1"/>
</dbReference>
<dbReference type="Pfam" id="PF24681">
    <property type="entry name" value="Kelch_KLHDC2_KLHL20_DRC7"/>
    <property type="match status" value="1"/>
</dbReference>
<dbReference type="AlphaFoldDB" id="A0A814D5E6"/>
<keyword evidence="1" id="KW-0880">Kelch repeat</keyword>
<name>A0A814D5E6_9BILA</name>
<dbReference type="PANTHER" id="PTHR45632">
    <property type="entry name" value="LD33804P"/>
    <property type="match status" value="1"/>
</dbReference>
<dbReference type="Gene3D" id="2.130.10.80">
    <property type="entry name" value="Galactose oxidase/kelch, beta-propeller"/>
    <property type="match status" value="2"/>
</dbReference>
<gene>
    <name evidence="2" type="ORF">JYZ213_LOCUS13311</name>
</gene>
<protein>
    <recommendedName>
        <fullName evidence="4">F-box domain-containing protein</fullName>
    </recommendedName>
</protein>
<proteinExistence type="predicted"/>
<accession>A0A814D5E6</accession>
<dbReference type="Pfam" id="PF01344">
    <property type="entry name" value="Kelch_1"/>
    <property type="match status" value="2"/>
</dbReference>
<dbReference type="InterPro" id="IPR006652">
    <property type="entry name" value="Kelch_1"/>
</dbReference>
<dbReference type="SMART" id="SM00612">
    <property type="entry name" value="Kelch"/>
    <property type="match status" value="6"/>
</dbReference>
<dbReference type="InterPro" id="IPR015915">
    <property type="entry name" value="Kelch-typ_b-propeller"/>
</dbReference>